<evidence type="ECO:0000256" key="2">
    <source>
        <dbReference type="ARBA" id="ARBA00004586"/>
    </source>
</evidence>
<keyword evidence="4 12" id="KW-0328">Glycosyltransferase</keyword>
<sequence>MSLQADARPAPDGTIVFFHPDLGIGGAERLVVDAAVGLQQRGHHVVIFTNHCDRSHCFDECRDGTLDVRVHGEWPIPMSIFNRLTIVCAILRHLQLLVQIALSGELKALKPRAFVVDQLSAGLPLLRFIAPDAPILFYCHFPDLLLAQGRQSALKRLYRLPFDWIEEWSMGFAQAVAVNSEFTKGVVARTWPRLKEKVDTKVVYPCVDTTVREDSPSGSDEALLGGNYKVILSINRFERKKDIGLAVKAFAAIPEDLRRGVRLILAGGYDPRVAENVEYHAELEALASSHSLKHHTVTSFDTTSLSSIPSDASILFLLSIPNSIKTSLLRVARLLVYTPSNEHFGIVPLEAMLARVPVLAANTGGPVETIQNMKTGWLRDPQDIGAWSTVMLSVLRMPDQDVRRMGTDGEERVRSLFGRDNMALRLETSINEILSQKYTRPSLLMPIGMVISLLLAVMAVYVQVS</sequence>
<name>A0A2K0T2U8_9HYPO</name>
<evidence type="ECO:0000256" key="11">
    <source>
        <dbReference type="ARBA" id="ARBA00045104"/>
    </source>
</evidence>
<dbReference type="Gene3D" id="3.40.50.2000">
    <property type="entry name" value="Glycogen Phosphorylase B"/>
    <property type="match status" value="2"/>
</dbReference>
<dbReference type="OrthoDB" id="448893at2759"/>
<comment type="catalytic activity">
    <reaction evidence="10 12">
        <text>a beta-D-Man-(1-&gt;4)-beta-D-GlcNAc-(1-&gt;4)-alpha-D-GlcNAc-diphospho-di-trans,poly-cis-dolichol + GDP-alpha-D-mannose = an alpha-D-Man-(1-&gt;3)-beta-D-Man-(1-&gt;4)-beta-D-GlcNAc-(1-&gt;4)-alpha-D-GlcNAc-diphospho-di-trans,poly-cis-dolichol + GDP + H(+)</text>
        <dbReference type="Rhea" id="RHEA:29515"/>
        <dbReference type="Rhea" id="RHEA-COMP:19511"/>
        <dbReference type="Rhea" id="RHEA-COMP:19513"/>
        <dbReference type="ChEBI" id="CHEBI:15378"/>
        <dbReference type="ChEBI" id="CHEBI:57527"/>
        <dbReference type="ChEBI" id="CHEBI:58189"/>
        <dbReference type="ChEBI" id="CHEBI:58472"/>
        <dbReference type="ChEBI" id="CHEBI:132510"/>
        <dbReference type="EC" id="2.4.1.132"/>
    </reaction>
    <physiologicalReaction direction="left-to-right" evidence="10 12">
        <dbReference type="Rhea" id="RHEA:29516"/>
    </physiologicalReaction>
</comment>
<keyword evidence="5 12" id="KW-0808">Transferase</keyword>
<dbReference type="InterPro" id="IPR001296">
    <property type="entry name" value="Glyco_trans_1"/>
</dbReference>
<evidence type="ECO:0000256" key="5">
    <source>
        <dbReference type="ARBA" id="ARBA00022679"/>
    </source>
</evidence>
<organism evidence="15 16">
    <name type="scientific">Trichoderma gamsii</name>
    <dbReference type="NCBI Taxonomy" id="398673"/>
    <lineage>
        <taxon>Eukaryota</taxon>
        <taxon>Fungi</taxon>
        <taxon>Dikarya</taxon>
        <taxon>Ascomycota</taxon>
        <taxon>Pezizomycotina</taxon>
        <taxon>Sordariomycetes</taxon>
        <taxon>Hypocreomycetidae</taxon>
        <taxon>Hypocreales</taxon>
        <taxon>Hypocreaceae</taxon>
        <taxon>Trichoderma</taxon>
    </lineage>
</organism>
<comment type="catalytic activity">
    <reaction evidence="11 12">
        <text>an alpha-D-Man-(1-&gt;3)-beta-D-Man-(1-&gt;4)-beta-D-GlcNAc-(1-&gt;4)-alpha-D-GlcNAc-diphospho-di-trans,poly-cis-dolichol + GDP-alpha-D-mannose = an alpha-D-Man-(1-&gt;3)-[alpha-D-Man-(1-&gt;6)]-beta-D-Man-(1-&gt;4)-beta-D-GlcNAc-(1-&gt;4)-alpha-D-GlcNAc-diphospho-di-trans,poly-cis-dolichol + GDP + H(+)</text>
        <dbReference type="Rhea" id="RHEA:29519"/>
        <dbReference type="Rhea" id="RHEA-COMP:19513"/>
        <dbReference type="Rhea" id="RHEA-COMP:19515"/>
        <dbReference type="ChEBI" id="CHEBI:15378"/>
        <dbReference type="ChEBI" id="CHEBI:57527"/>
        <dbReference type="ChEBI" id="CHEBI:58189"/>
        <dbReference type="ChEBI" id="CHEBI:132510"/>
        <dbReference type="ChEBI" id="CHEBI:132511"/>
        <dbReference type="EC" id="2.4.1.257"/>
    </reaction>
    <physiologicalReaction direction="left-to-right" evidence="11 12">
        <dbReference type="Rhea" id="RHEA:29520"/>
    </physiologicalReaction>
</comment>
<dbReference type="Proteomes" id="UP000236546">
    <property type="component" value="Unassembled WGS sequence"/>
</dbReference>
<evidence type="ECO:0000256" key="9">
    <source>
        <dbReference type="ARBA" id="ARBA00023136"/>
    </source>
</evidence>
<keyword evidence="6 12" id="KW-0812">Transmembrane</keyword>
<dbReference type="Pfam" id="PF00534">
    <property type="entry name" value="Glycos_transf_1"/>
    <property type="match status" value="1"/>
</dbReference>
<comment type="pathway">
    <text evidence="3 12">Protein modification; protein glycosylation.</text>
</comment>
<dbReference type="EC" id="2.4.1.132" evidence="12"/>
<evidence type="ECO:0000256" key="6">
    <source>
        <dbReference type="ARBA" id="ARBA00022692"/>
    </source>
</evidence>
<evidence type="ECO:0000256" key="8">
    <source>
        <dbReference type="ARBA" id="ARBA00022989"/>
    </source>
</evidence>
<dbReference type="EMBL" id="MTYH01000074">
    <property type="protein sequence ID" value="PNP39850.1"/>
    <property type="molecule type" value="Genomic_DNA"/>
</dbReference>
<evidence type="ECO:0000259" key="14">
    <source>
        <dbReference type="Pfam" id="PF13439"/>
    </source>
</evidence>
<comment type="similarity">
    <text evidence="12">Belongs to the glycosyltransferase group 1 family.</text>
</comment>
<evidence type="ECO:0000256" key="7">
    <source>
        <dbReference type="ARBA" id="ARBA00022824"/>
    </source>
</evidence>
<evidence type="ECO:0000256" key="10">
    <source>
        <dbReference type="ARBA" id="ARBA00045103"/>
    </source>
</evidence>
<dbReference type="InterPro" id="IPR027054">
    <property type="entry name" value="ALG2"/>
</dbReference>
<accession>A0A2K0T2U8</accession>
<comment type="function">
    <text evidence="1 12">Mannosylates Man(2)GlcNAc(2)-dolichol diphosphate and Man(1)GlcNAc(2)-dolichol diphosphate to form Man(3)GlcNAc(2)-dolichol diphosphate.</text>
</comment>
<dbReference type="GO" id="GO:0004378">
    <property type="term" value="F:GDP-Man:Man(1)GlcNAc(2)-PP-Dol alpha-1,3-mannosyltransferase activity"/>
    <property type="evidence" value="ECO:0007669"/>
    <property type="project" value="UniProtKB-UniRule"/>
</dbReference>
<reference evidence="15 16" key="1">
    <citation type="submission" date="2017-02" db="EMBL/GenBank/DDBJ databases">
        <title>Genomes of Trichoderma spp. with biocontrol activity.</title>
        <authorList>
            <person name="Gardiner D."/>
            <person name="Kazan K."/>
            <person name="Vos C."/>
            <person name="Harvey P."/>
        </authorList>
    </citation>
    <scope>NUCLEOTIDE SEQUENCE [LARGE SCALE GENOMIC DNA]</scope>
    <source>
        <strain evidence="15 16">A5MH</strain>
    </source>
</reference>
<feature type="domain" description="Glycosyl transferase family 1" evidence="13">
    <location>
        <begin position="314"/>
        <end position="410"/>
    </location>
</feature>
<dbReference type="UniPathway" id="UPA00378"/>
<protein>
    <recommendedName>
        <fullName evidence="12">Alpha-1,3/1,6-mannosyltransferase ALG2</fullName>
        <ecNumber evidence="12">2.4.1.132</ecNumber>
        <ecNumber evidence="12">2.4.1.257</ecNumber>
    </recommendedName>
    <alternativeName>
        <fullName evidence="12">GDP-Man:Man(1)GlcNAc(2)-PP-Dol alpha-1,3-mannosyltransferase</fullName>
    </alternativeName>
</protein>
<dbReference type="GO" id="GO:0005789">
    <property type="term" value="C:endoplasmic reticulum membrane"/>
    <property type="evidence" value="ECO:0007669"/>
    <property type="project" value="UniProtKB-SubCell"/>
</dbReference>
<evidence type="ECO:0000313" key="15">
    <source>
        <dbReference type="EMBL" id="PNP39850.1"/>
    </source>
</evidence>
<evidence type="ECO:0000256" key="3">
    <source>
        <dbReference type="ARBA" id="ARBA00004922"/>
    </source>
</evidence>
<dbReference type="InterPro" id="IPR028098">
    <property type="entry name" value="Glyco_trans_4-like_N"/>
</dbReference>
<dbReference type="AlphaFoldDB" id="A0A2K0T2U8"/>
<keyword evidence="9 12" id="KW-0472">Membrane</keyword>
<feature type="transmembrane region" description="Helical" evidence="12">
    <location>
        <begin position="443"/>
        <end position="462"/>
    </location>
</feature>
<keyword evidence="8 12" id="KW-1133">Transmembrane helix</keyword>
<evidence type="ECO:0000256" key="4">
    <source>
        <dbReference type="ARBA" id="ARBA00022676"/>
    </source>
</evidence>
<comment type="subcellular location">
    <subcellularLocation>
        <location evidence="2 12">Endoplasmic reticulum membrane</location>
    </subcellularLocation>
</comment>
<feature type="domain" description="Glycosyltransferase subfamily 4-like N-terminal" evidence="14">
    <location>
        <begin position="24"/>
        <end position="210"/>
    </location>
</feature>
<dbReference type="PANTHER" id="PTHR45918:SF1">
    <property type="entry name" value="ALPHA-1,3_1,6-MANNOSYLTRANSFERASE ALG2"/>
    <property type="match status" value="1"/>
</dbReference>
<dbReference type="EC" id="2.4.1.257" evidence="12"/>
<dbReference type="SUPFAM" id="SSF53756">
    <property type="entry name" value="UDP-Glycosyltransferase/glycogen phosphorylase"/>
    <property type="match status" value="1"/>
</dbReference>
<evidence type="ECO:0000256" key="1">
    <source>
        <dbReference type="ARBA" id="ARBA00003142"/>
    </source>
</evidence>
<dbReference type="CDD" id="cd03805">
    <property type="entry name" value="GT4_ALG2-like"/>
    <property type="match status" value="1"/>
</dbReference>
<evidence type="ECO:0000256" key="12">
    <source>
        <dbReference type="RuleBase" id="RU367136"/>
    </source>
</evidence>
<evidence type="ECO:0000313" key="16">
    <source>
        <dbReference type="Proteomes" id="UP000236546"/>
    </source>
</evidence>
<evidence type="ECO:0000259" key="13">
    <source>
        <dbReference type="Pfam" id="PF00534"/>
    </source>
</evidence>
<proteinExistence type="inferred from homology"/>
<gene>
    <name evidence="15" type="ORF">TGAMA5MH_08115</name>
</gene>
<dbReference type="PANTHER" id="PTHR45918">
    <property type="entry name" value="ALPHA-1,3/1,6-MANNOSYLTRANSFERASE ALG2"/>
    <property type="match status" value="1"/>
</dbReference>
<keyword evidence="7 12" id="KW-0256">Endoplasmic reticulum</keyword>
<dbReference type="GO" id="GO:0102704">
    <property type="term" value="F:GDP-Man:Man(2)GlcNAc(2)-PP-Dol alpha-1,6-mannosyltransferase activity"/>
    <property type="evidence" value="ECO:0007669"/>
    <property type="project" value="UniProtKB-UniRule"/>
</dbReference>
<dbReference type="Pfam" id="PF13439">
    <property type="entry name" value="Glyco_transf_4"/>
    <property type="match status" value="1"/>
</dbReference>
<comment type="caution">
    <text evidence="15">The sequence shown here is derived from an EMBL/GenBank/DDBJ whole genome shotgun (WGS) entry which is preliminary data.</text>
</comment>